<evidence type="ECO:0000313" key="1">
    <source>
        <dbReference type="EMBL" id="PTM59957.1"/>
    </source>
</evidence>
<gene>
    <name evidence="1" type="ORF">C8J48_2596</name>
</gene>
<evidence type="ECO:0000313" key="2">
    <source>
        <dbReference type="Proteomes" id="UP000241639"/>
    </source>
</evidence>
<proteinExistence type="predicted"/>
<organism evidence="1 2">
    <name type="scientific">Desmospora activa DSM 45169</name>
    <dbReference type="NCBI Taxonomy" id="1121389"/>
    <lineage>
        <taxon>Bacteria</taxon>
        <taxon>Bacillati</taxon>
        <taxon>Bacillota</taxon>
        <taxon>Bacilli</taxon>
        <taxon>Bacillales</taxon>
        <taxon>Thermoactinomycetaceae</taxon>
        <taxon>Desmospora</taxon>
    </lineage>
</organism>
<accession>A0A2T4ZDJ7</accession>
<sequence>MKNWSEVREELTRLRDLPRFEKMTETAAILTEQLEAHGITPIVVGGLSVEIYTLQAYTTQDIDFVMDGRHIADEILTAIGFIRKGKDWWHPDLLVSVEIPDHILAGDPSKITTVPVGMKKINVIGIEDLILDRLRAAVHWRSQEDREWGYRLLQLHHDQLDLTYISKQLQTKTEEKEWTTWINE</sequence>
<dbReference type="EMBL" id="PZZP01000001">
    <property type="protein sequence ID" value="PTM59957.1"/>
    <property type="molecule type" value="Genomic_DNA"/>
</dbReference>
<dbReference type="AlphaFoldDB" id="A0A2T4ZDJ7"/>
<dbReference type="Proteomes" id="UP000241639">
    <property type="component" value="Unassembled WGS sequence"/>
</dbReference>
<comment type="caution">
    <text evidence="1">The sequence shown here is derived from an EMBL/GenBank/DDBJ whole genome shotgun (WGS) entry which is preliminary data.</text>
</comment>
<dbReference type="RefSeq" id="WP_107727373.1">
    <property type="nucleotide sequence ID" value="NZ_PZZP01000001.1"/>
</dbReference>
<keyword evidence="2" id="KW-1185">Reference proteome</keyword>
<dbReference type="OrthoDB" id="7432624at2"/>
<protein>
    <submittedName>
        <fullName evidence="1">Uncharacterized protein</fullName>
    </submittedName>
</protein>
<reference evidence="1 2" key="1">
    <citation type="submission" date="2018-04" db="EMBL/GenBank/DDBJ databases">
        <title>Genomic Encyclopedia of Archaeal and Bacterial Type Strains, Phase II (KMG-II): from individual species to whole genera.</title>
        <authorList>
            <person name="Goeker M."/>
        </authorList>
    </citation>
    <scope>NUCLEOTIDE SEQUENCE [LARGE SCALE GENOMIC DNA]</scope>
    <source>
        <strain evidence="1 2">DSM 45169</strain>
    </source>
</reference>
<name>A0A2T4ZDJ7_9BACL</name>